<evidence type="ECO:0000256" key="13">
    <source>
        <dbReference type="PIRNR" id="PIRNR037090"/>
    </source>
</evidence>
<evidence type="ECO:0000313" key="17">
    <source>
        <dbReference type="EMBL" id="PWA97059.1"/>
    </source>
</evidence>
<evidence type="ECO:0000256" key="2">
    <source>
        <dbReference type="ARBA" id="ARBA00008685"/>
    </source>
</evidence>
<reference evidence="17 18" key="1">
    <citation type="journal article" date="2018" name="Mol. Plant">
        <title>The genome of Artemisia annua provides insight into the evolution of Asteraceae family and artemisinin biosynthesis.</title>
        <authorList>
            <person name="Shen Q."/>
            <person name="Zhang L."/>
            <person name="Liao Z."/>
            <person name="Wang S."/>
            <person name="Yan T."/>
            <person name="Shi P."/>
            <person name="Liu M."/>
            <person name="Fu X."/>
            <person name="Pan Q."/>
            <person name="Wang Y."/>
            <person name="Lv Z."/>
            <person name="Lu X."/>
            <person name="Zhang F."/>
            <person name="Jiang W."/>
            <person name="Ma Y."/>
            <person name="Chen M."/>
            <person name="Hao X."/>
            <person name="Li L."/>
            <person name="Tang Y."/>
            <person name="Lv G."/>
            <person name="Zhou Y."/>
            <person name="Sun X."/>
            <person name="Brodelius P.E."/>
            <person name="Rose J.K.C."/>
            <person name="Tang K."/>
        </authorList>
    </citation>
    <scope>NUCLEOTIDE SEQUENCE [LARGE SCALE GENOMIC DNA]</scope>
    <source>
        <strain evidence="18">cv. Huhao1</strain>
        <tissue evidence="17">Leaf</tissue>
    </source>
</reference>
<dbReference type="Gene3D" id="3.40.190.10">
    <property type="entry name" value="Periplasmic binding protein-like II"/>
    <property type="match status" value="1"/>
</dbReference>
<feature type="signal peptide" evidence="15">
    <location>
        <begin position="1"/>
        <end position="27"/>
    </location>
</feature>
<dbReference type="SMART" id="SM00079">
    <property type="entry name" value="PBPe"/>
    <property type="match status" value="1"/>
</dbReference>
<feature type="transmembrane region" description="Helical" evidence="14">
    <location>
        <begin position="811"/>
        <end position="831"/>
    </location>
</feature>
<keyword evidence="11 13" id="KW-1071">Ligand-gated ion channel</keyword>
<evidence type="ECO:0000256" key="3">
    <source>
        <dbReference type="ARBA" id="ARBA00022448"/>
    </source>
</evidence>
<comment type="caution">
    <text evidence="17">The sequence shown here is derived from an EMBL/GenBank/DDBJ whole genome shotgun (WGS) entry which is preliminary data.</text>
</comment>
<feature type="domain" description="Ionotropic glutamate receptor C-terminal" evidence="16">
    <location>
        <begin position="432"/>
        <end position="792"/>
    </location>
</feature>
<accession>A0A2U1QGB9</accession>
<dbReference type="PIRSF" id="PIRSF037090">
    <property type="entry name" value="Iontro_Glu-like_rcpt_pln"/>
    <property type="match status" value="1"/>
</dbReference>
<dbReference type="Pfam" id="PF10613">
    <property type="entry name" value="Lig_chan-Glu_bd"/>
    <property type="match status" value="1"/>
</dbReference>
<organism evidence="17 18">
    <name type="scientific">Artemisia annua</name>
    <name type="common">Sweet wormwood</name>
    <dbReference type="NCBI Taxonomy" id="35608"/>
    <lineage>
        <taxon>Eukaryota</taxon>
        <taxon>Viridiplantae</taxon>
        <taxon>Streptophyta</taxon>
        <taxon>Embryophyta</taxon>
        <taxon>Tracheophyta</taxon>
        <taxon>Spermatophyta</taxon>
        <taxon>Magnoliopsida</taxon>
        <taxon>eudicotyledons</taxon>
        <taxon>Gunneridae</taxon>
        <taxon>Pentapetalae</taxon>
        <taxon>asterids</taxon>
        <taxon>campanulids</taxon>
        <taxon>Asterales</taxon>
        <taxon>Asteraceae</taxon>
        <taxon>Asteroideae</taxon>
        <taxon>Anthemideae</taxon>
        <taxon>Artemisiinae</taxon>
        <taxon>Artemisia</taxon>
    </lineage>
</organism>
<dbReference type="Gene3D" id="3.40.50.2300">
    <property type="match status" value="2"/>
</dbReference>
<dbReference type="GO" id="GO:0016020">
    <property type="term" value="C:membrane"/>
    <property type="evidence" value="ECO:0007669"/>
    <property type="project" value="UniProtKB-SubCell"/>
</dbReference>
<dbReference type="EMBL" id="PKPP01000146">
    <property type="protein sequence ID" value="PWA97059.1"/>
    <property type="molecule type" value="Genomic_DNA"/>
</dbReference>
<dbReference type="AlphaFoldDB" id="A0A2U1QGB9"/>
<keyword evidence="10" id="KW-0325">Glycoprotein</keyword>
<dbReference type="InterPro" id="IPR019594">
    <property type="entry name" value="Glu/Gly-bd"/>
</dbReference>
<keyword evidence="3 13" id="KW-0813">Transport</keyword>
<dbReference type="SUPFAM" id="SSF53850">
    <property type="entry name" value="Periplasmic binding protein-like II"/>
    <property type="match status" value="1"/>
</dbReference>
<evidence type="ECO:0000256" key="4">
    <source>
        <dbReference type="ARBA" id="ARBA00022692"/>
    </source>
</evidence>
<comment type="similarity">
    <text evidence="2 13">Belongs to the glutamate-gated ion channel (TC 1.A.10.1) family.</text>
</comment>
<dbReference type="Pfam" id="PF01094">
    <property type="entry name" value="ANF_receptor"/>
    <property type="match status" value="1"/>
</dbReference>
<evidence type="ECO:0000256" key="8">
    <source>
        <dbReference type="ARBA" id="ARBA00023136"/>
    </source>
</evidence>
<keyword evidence="5 15" id="KW-0732">Signal</keyword>
<evidence type="ECO:0000256" key="9">
    <source>
        <dbReference type="ARBA" id="ARBA00023170"/>
    </source>
</evidence>
<dbReference type="InterPro" id="IPR015683">
    <property type="entry name" value="Ionotropic_Glu_rcpt"/>
</dbReference>
<evidence type="ECO:0000256" key="5">
    <source>
        <dbReference type="ARBA" id="ARBA00022729"/>
    </source>
</evidence>
<feature type="chain" id="PRO_5015458913" description="Glutamate receptor" evidence="15">
    <location>
        <begin position="28"/>
        <end position="852"/>
    </location>
</feature>
<protein>
    <recommendedName>
        <fullName evidence="13">Glutamate receptor</fullName>
    </recommendedName>
</protein>
<evidence type="ECO:0000259" key="16">
    <source>
        <dbReference type="SMART" id="SM00079"/>
    </source>
</evidence>
<evidence type="ECO:0000256" key="10">
    <source>
        <dbReference type="ARBA" id="ARBA00023180"/>
    </source>
</evidence>
<evidence type="ECO:0000256" key="7">
    <source>
        <dbReference type="ARBA" id="ARBA00023065"/>
    </source>
</evidence>
<keyword evidence="8 13" id="KW-0472">Membrane</keyword>
<feature type="transmembrane region" description="Helical" evidence="14">
    <location>
        <begin position="621"/>
        <end position="645"/>
    </location>
</feature>
<name>A0A2U1QGB9_ARTAN</name>
<proteinExistence type="inferred from homology"/>
<evidence type="ECO:0000256" key="15">
    <source>
        <dbReference type="SAM" id="SignalP"/>
    </source>
</evidence>
<sequence>MEIKSRKCTDVVFLIFMLICFQICSKAQEDSSYKEIPVGVILDMGSWVGKIVHSCMTMALSDFYTFNNHYKTRIVLHSRDTHGEPLHALSAALDLLEKQKVQAIMASESATEAKFLAVLGDEARVPILSFSPTPSSNKHPYLLQVSQDETTQFKAIAAMAESFKWKNVIFICEDAANEIEVVKLMTNTLQEKNIFVTYMSLISTSSSNGLIHEELHKLSAMQTNIYIMHACHSLASRVLSKAKYLGLMDAGYKWIITSKTMDFFNFMDGEVVESMQGVVGFRSYIPQSRDLHKFTLKWRKEHHAMNPLMELKKINPYGVWAYDAVSALAMAIERTQTSSKIPRDTSLMDQMLRISFRGLAGTFQLMNGRMSTQVLEIINVIGNREQRVGFWTKGVGLTRKIEQLNSIPDIIWPGGISTNPHRMLQTSRTTLRIGIRVASRTGRLFQVNYDDKTNSTIVSGFCAEVFRAAFNGLGRDAAFEYIPFMGKAYDPFMSGSYNDLMYRVHNREFDAAIGDITITANRSKYVDFTLPFTDIGLATLSRNADTSIWIFMKPLSSDLWIVSACFFILTGIVVWILEHRTNEEFQGSTAEQIGTTFWFAFSTLVFAHREKLQSNLSRCVVIVWLFVVLVLVSSYTATLSSLLTVEQIQLASKRGSIGYPYGSHVQGALRNMNFEDTRLKPYSSPEEYADALTRGSKNGGVDEIVDEIPYIKEFLAQYPSGYSMTVSEAITNGFGFVSLVTIQFFNISVNMGKRSQQAFPKGSTLAPEMSIQIARLREDGTLKLLEDKWFHKKSDSATAPKILNLEGFRGLFLISGVSMASALFLYMLYFVHEKVHFQYISRFLIPRFASLV</sequence>
<comment type="function">
    <text evidence="13">Glutamate-gated receptor that probably acts as non-selective cation channel.</text>
</comment>
<feature type="transmembrane region" description="Helical" evidence="14">
    <location>
        <begin position="559"/>
        <end position="577"/>
    </location>
</feature>
<dbReference type="InterPro" id="IPR017103">
    <property type="entry name" value="Iontropic_Glu_rcpt_pln"/>
</dbReference>
<evidence type="ECO:0000256" key="14">
    <source>
        <dbReference type="SAM" id="Phobius"/>
    </source>
</evidence>
<dbReference type="InterPro" id="IPR001828">
    <property type="entry name" value="ANF_lig-bd_rcpt"/>
</dbReference>
<gene>
    <name evidence="17" type="ORF">CTI12_AA033050</name>
</gene>
<keyword evidence="9 13" id="KW-0675">Receptor</keyword>
<dbReference type="Proteomes" id="UP000245207">
    <property type="component" value="Unassembled WGS sequence"/>
</dbReference>
<evidence type="ECO:0000313" key="18">
    <source>
        <dbReference type="Proteomes" id="UP000245207"/>
    </source>
</evidence>
<evidence type="ECO:0000256" key="12">
    <source>
        <dbReference type="ARBA" id="ARBA00023303"/>
    </source>
</evidence>
<evidence type="ECO:0000256" key="1">
    <source>
        <dbReference type="ARBA" id="ARBA00004141"/>
    </source>
</evidence>
<dbReference type="GO" id="GO:0015276">
    <property type="term" value="F:ligand-gated monoatomic ion channel activity"/>
    <property type="evidence" value="ECO:0007669"/>
    <property type="project" value="InterPro"/>
</dbReference>
<comment type="subcellular location">
    <subcellularLocation>
        <location evidence="1">Membrane</location>
        <topology evidence="1">Multi-pass membrane protein</topology>
    </subcellularLocation>
</comment>
<dbReference type="SUPFAM" id="SSF53822">
    <property type="entry name" value="Periplasmic binding protein-like I"/>
    <property type="match status" value="1"/>
</dbReference>
<keyword evidence="18" id="KW-1185">Reference proteome</keyword>
<dbReference type="Pfam" id="PF00060">
    <property type="entry name" value="Lig_chan"/>
    <property type="match status" value="1"/>
</dbReference>
<keyword evidence="4 14" id="KW-0812">Transmembrane</keyword>
<dbReference type="Gene3D" id="1.10.287.70">
    <property type="match status" value="1"/>
</dbReference>
<dbReference type="PANTHER" id="PTHR18966">
    <property type="entry name" value="IONOTROPIC GLUTAMATE RECEPTOR"/>
    <property type="match status" value="1"/>
</dbReference>
<dbReference type="InterPro" id="IPR044440">
    <property type="entry name" value="GABAb_receptor_plant_PBP1"/>
</dbReference>
<keyword evidence="12 13" id="KW-0407">Ion channel</keyword>
<dbReference type="InterPro" id="IPR028082">
    <property type="entry name" value="Peripla_BP_I"/>
</dbReference>
<dbReference type="OrthoDB" id="5984008at2759"/>
<dbReference type="FunFam" id="1.10.287.70:FF:000037">
    <property type="entry name" value="Glutamate receptor"/>
    <property type="match status" value="1"/>
</dbReference>
<keyword evidence="7 13" id="KW-0406">Ion transport</keyword>
<keyword evidence="6 14" id="KW-1133">Transmembrane helix</keyword>
<dbReference type="CDD" id="cd19990">
    <property type="entry name" value="PBP1_GABAb_receptor_plant"/>
    <property type="match status" value="1"/>
</dbReference>
<evidence type="ECO:0000256" key="6">
    <source>
        <dbReference type="ARBA" id="ARBA00022989"/>
    </source>
</evidence>
<evidence type="ECO:0000256" key="11">
    <source>
        <dbReference type="ARBA" id="ARBA00023286"/>
    </source>
</evidence>
<dbReference type="InterPro" id="IPR001320">
    <property type="entry name" value="Iontro_rcpt_C"/>
</dbReference>